<gene>
    <name evidence="1" type="ORF">NCTC9836_00716</name>
</gene>
<organism evidence="1 2">
    <name type="scientific">Clostridium putrefaciens</name>
    <dbReference type="NCBI Taxonomy" id="99675"/>
    <lineage>
        <taxon>Bacteria</taxon>
        <taxon>Bacillati</taxon>
        <taxon>Bacillota</taxon>
        <taxon>Clostridia</taxon>
        <taxon>Eubacteriales</taxon>
        <taxon>Clostridiaceae</taxon>
        <taxon>Clostridium</taxon>
    </lineage>
</organism>
<dbReference type="Pfam" id="PF14276">
    <property type="entry name" value="DUF4363"/>
    <property type="match status" value="1"/>
</dbReference>
<proteinExistence type="predicted"/>
<name>A0A381J5Y8_9CLOT</name>
<sequence>MKNMIISFSLFVVMILSMSFSIVYLNKTCKSLLECCDKLEEDISDERWNNIYEDSLDFLHKVQKDSKTLSIFIDHQELDNMSNELYKFTQYTKWENKEESLASLHVVKFYLNHIEELQKINLQNIF</sequence>
<evidence type="ECO:0008006" key="3">
    <source>
        <dbReference type="Google" id="ProtNLM"/>
    </source>
</evidence>
<dbReference type="InterPro" id="IPR025373">
    <property type="entry name" value="DUF4363"/>
</dbReference>
<dbReference type="Proteomes" id="UP000254664">
    <property type="component" value="Unassembled WGS sequence"/>
</dbReference>
<keyword evidence="2" id="KW-1185">Reference proteome</keyword>
<dbReference type="AlphaFoldDB" id="A0A381J5Y8"/>
<reference evidence="1 2" key="1">
    <citation type="submission" date="2018-06" db="EMBL/GenBank/DDBJ databases">
        <authorList>
            <consortium name="Pathogen Informatics"/>
            <person name="Doyle S."/>
        </authorList>
    </citation>
    <scope>NUCLEOTIDE SEQUENCE [LARGE SCALE GENOMIC DNA]</scope>
    <source>
        <strain evidence="1 2">NCTC9836</strain>
    </source>
</reference>
<accession>A0A381J5Y8</accession>
<dbReference type="RefSeq" id="WP_115640504.1">
    <property type="nucleotide sequence ID" value="NZ_UFWZ01000001.1"/>
</dbReference>
<dbReference type="EMBL" id="UFWZ01000001">
    <property type="protein sequence ID" value="SUY46345.1"/>
    <property type="molecule type" value="Genomic_DNA"/>
</dbReference>
<evidence type="ECO:0000313" key="2">
    <source>
        <dbReference type="Proteomes" id="UP000254664"/>
    </source>
</evidence>
<protein>
    <recommendedName>
        <fullName evidence="3">DUF4363 family protein</fullName>
    </recommendedName>
</protein>
<dbReference type="OrthoDB" id="3034917at2"/>
<evidence type="ECO:0000313" key="1">
    <source>
        <dbReference type="EMBL" id="SUY46345.1"/>
    </source>
</evidence>